<name>A0A1I7IXK7_9BURK</name>
<dbReference type="Proteomes" id="UP000199391">
    <property type="component" value="Unassembled WGS sequence"/>
</dbReference>
<keyword evidence="3" id="KW-1185">Reference proteome</keyword>
<dbReference type="AlphaFoldDB" id="A0A1I7IXK7"/>
<feature type="chain" id="PRO_5011465398" evidence="1">
    <location>
        <begin position="22"/>
        <end position="137"/>
    </location>
</feature>
<reference evidence="3" key="1">
    <citation type="submission" date="2016-10" db="EMBL/GenBank/DDBJ databases">
        <authorList>
            <person name="Varghese N."/>
            <person name="Submissions S."/>
        </authorList>
    </citation>
    <scope>NUCLEOTIDE SEQUENCE [LARGE SCALE GENOMIC DNA]</scope>
    <source>
        <strain evidence="3">CGMCC 1.11014</strain>
    </source>
</reference>
<gene>
    <name evidence="2" type="ORF">SAMN05216552_1009140</name>
</gene>
<sequence>MKRLLLISLLTAAFTVNSASAAGDSTPSRASEHLSAAAGFVVIGSLSAVAVSGVVVVESVETVADGVVVVLKGASNAATASVKLGAKAAESLSRAVGTAVMVTAVSTGFVLVMSGKAIAFIPNEIGTALLHHSRVEL</sequence>
<evidence type="ECO:0000313" key="2">
    <source>
        <dbReference type="EMBL" id="SFU77697.1"/>
    </source>
</evidence>
<dbReference type="STRING" id="1035707.SAMN05216552_1009140"/>
<keyword evidence="1" id="KW-0732">Signal</keyword>
<dbReference type="RefSeq" id="WP_093555790.1">
    <property type="nucleotide sequence ID" value="NZ_FPBO01000009.1"/>
</dbReference>
<feature type="signal peptide" evidence="1">
    <location>
        <begin position="1"/>
        <end position="21"/>
    </location>
</feature>
<proteinExistence type="predicted"/>
<accession>A0A1I7IXK7</accession>
<organism evidence="2 3">
    <name type="scientific">Pseudoduganella namucuonensis</name>
    <dbReference type="NCBI Taxonomy" id="1035707"/>
    <lineage>
        <taxon>Bacteria</taxon>
        <taxon>Pseudomonadati</taxon>
        <taxon>Pseudomonadota</taxon>
        <taxon>Betaproteobacteria</taxon>
        <taxon>Burkholderiales</taxon>
        <taxon>Oxalobacteraceae</taxon>
        <taxon>Telluria group</taxon>
        <taxon>Pseudoduganella</taxon>
    </lineage>
</organism>
<evidence type="ECO:0000313" key="3">
    <source>
        <dbReference type="Proteomes" id="UP000199391"/>
    </source>
</evidence>
<dbReference type="EMBL" id="FPBO01000009">
    <property type="protein sequence ID" value="SFU77697.1"/>
    <property type="molecule type" value="Genomic_DNA"/>
</dbReference>
<dbReference type="OrthoDB" id="5986644at2"/>
<protein>
    <submittedName>
        <fullName evidence="2">Uncharacterized protein</fullName>
    </submittedName>
</protein>
<evidence type="ECO:0000256" key="1">
    <source>
        <dbReference type="SAM" id="SignalP"/>
    </source>
</evidence>